<feature type="transmembrane region" description="Helical" evidence="10">
    <location>
        <begin position="168"/>
        <end position="191"/>
    </location>
</feature>
<feature type="transmembrane region" description="Helical" evidence="10">
    <location>
        <begin position="138"/>
        <end position="156"/>
    </location>
</feature>
<dbReference type="EMBL" id="DVFK01000023">
    <property type="protein sequence ID" value="HIQ67241.1"/>
    <property type="molecule type" value="Genomic_DNA"/>
</dbReference>
<evidence type="ECO:0000313" key="12">
    <source>
        <dbReference type="Proteomes" id="UP000886796"/>
    </source>
</evidence>
<keyword evidence="9" id="KW-0046">Antibiotic resistance</keyword>
<evidence type="ECO:0000256" key="10">
    <source>
        <dbReference type="SAM" id="Phobius"/>
    </source>
</evidence>
<dbReference type="PANTHER" id="PTHR43823">
    <property type="entry name" value="SPORULATION PROTEIN YKVU"/>
    <property type="match status" value="1"/>
</dbReference>
<evidence type="ECO:0000256" key="9">
    <source>
        <dbReference type="ARBA" id="ARBA00023251"/>
    </source>
</evidence>
<dbReference type="AlphaFoldDB" id="A0A9D0Z0V6"/>
<feature type="transmembrane region" description="Helical" evidence="10">
    <location>
        <begin position="317"/>
        <end position="338"/>
    </location>
</feature>
<dbReference type="InterPro" id="IPR002528">
    <property type="entry name" value="MATE_fam"/>
</dbReference>
<keyword evidence="7 10" id="KW-1133">Transmembrane helix</keyword>
<feature type="transmembrane region" description="Helical" evidence="10">
    <location>
        <begin position="358"/>
        <end position="378"/>
    </location>
</feature>
<comment type="caution">
    <text evidence="11">The sequence shown here is derived from an EMBL/GenBank/DDBJ whole genome shotgun (WGS) entry which is preliminary data.</text>
</comment>
<reference evidence="11" key="2">
    <citation type="journal article" date="2021" name="PeerJ">
        <title>Extensive microbial diversity within the chicken gut microbiome revealed by metagenomics and culture.</title>
        <authorList>
            <person name="Gilroy R."/>
            <person name="Ravi A."/>
            <person name="Getino M."/>
            <person name="Pursley I."/>
            <person name="Horton D.L."/>
            <person name="Alikhan N.F."/>
            <person name="Baker D."/>
            <person name="Gharbi K."/>
            <person name="Hall N."/>
            <person name="Watson M."/>
            <person name="Adriaenssens E.M."/>
            <person name="Foster-Nyarko E."/>
            <person name="Jarju S."/>
            <person name="Secka A."/>
            <person name="Antonio M."/>
            <person name="Oren A."/>
            <person name="Chaudhuri R.R."/>
            <person name="La Ragione R."/>
            <person name="Hildebrand F."/>
            <person name="Pallen M.J."/>
        </authorList>
    </citation>
    <scope>NUCLEOTIDE SEQUENCE</scope>
    <source>
        <strain evidence="11">13361</strain>
    </source>
</reference>
<proteinExistence type="inferred from homology"/>
<dbReference type="PANTHER" id="PTHR43823:SF3">
    <property type="entry name" value="MULTIDRUG EXPORT PROTEIN MEPA"/>
    <property type="match status" value="1"/>
</dbReference>
<evidence type="ECO:0000256" key="2">
    <source>
        <dbReference type="ARBA" id="ARBA00008417"/>
    </source>
</evidence>
<feature type="transmembrane region" description="Helical" evidence="10">
    <location>
        <begin position="197"/>
        <end position="218"/>
    </location>
</feature>
<keyword evidence="5" id="KW-1003">Cell membrane</keyword>
<evidence type="ECO:0000313" key="11">
    <source>
        <dbReference type="EMBL" id="HIQ67241.1"/>
    </source>
</evidence>
<reference evidence="11" key="1">
    <citation type="submission" date="2020-10" db="EMBL/GenBank/DDBJ databases">
        <authorList>
            <person name="Gilroy R."/>
        </authorList>
    </citation>
    <scope>NUCLEOTIDE SEQUENCE</scope>
    <source>
        <strain evidence="11">13361</strain>
    </source>
</reference>
<evidence type="ECO:0000256" key="3">
    <source>
        <dbReference type="ARBA" id="ARBA00022106"/>
    </source>
</evidence>
<dbReference type="GO" id="GO:0046677">
    <property type="term" value="P:response to antibiotic"/>
    <property type="evidence" value="ECO:0007669"/>
    <property type="project" value="UniProtKB-KW"/>
</dbReference>
<feature type="transmembrane region" description="Helical" evidence="10">
    <location>
        <begin position="95"/>
        <end position="118"/>
    </location>
</feature>
<dbReference type="InterPro" id="IPR048279">
    <property type="entry name" value="MdtK-like"/>
</dbReference>
<organism evidence="11 12">
    <name type="scientific">Candidatus Faecousia excrementigallinarum</name>
    <dbReference type="NCBI Taxonomy" id="2840806"/>
    <lineage>
        <taxon>Bacteria</taxon>
        <taxon>Bacillati</taxon>
        <taxon>Bacillota</taxon>
        <taxon>Clostridia</taxon>
        <taxon>Eubacteriales</taxon>
        <taxon>Oscillospiraceae</taxon>
        <taxon>Faecousia</taxon>
    </lineage>
</organism>
<dbReference type="InterPro" id="IPR051327">
    <property type="entry name" value="MATE_MepA_subfamily"/>
</dbReference>
<keyword evidence="8 10" id="KW-0472">Membrane</keyword>
<sequence length="459" mass="49418">MTQEEKYRQMTQPPVEGLIAKLAAPCIVSMLVSSFYNMADTYFVGMLNDTAATGAVGVIFSMMAVIQAIGFFFGHGSGNYISRCLGRRDVEEASVMASTGFFFAITAGVILCVVGQIFLEPIAWGLGSTSTILPHSKAYLQVILLGAPWMIGSFVLNNQLRFQGSAAYAMIGITSGAVLNVALDPLLIFVFHMGVAGAGWATIISQFVSFLILLAGSYRGSNIPIRFSNVRFRLWYLSNIIKGGLPSLARQGLASVAGIALNWTAGVYGDAAIAAMGVVQRITNFGQSAMIGFGQGFQPFCGFNYGARKYARVKKGFWFCVRVSFVFLVLVCIAGWIFAEPLVTCFRDDPDVISFGAMALRLQCLTFWMQSFVVMSNMMDQVMGKTVPATFLAMARQGIFFIPAVLLLPVPLGALGVQLAQPVADVLSLASAIPIQKKVLSSLPDEDVPDVTEEVCTST</sequence>
<comment type="similarity">
    <text evidence="2">Belongs to the multi antimicrobial extrusion (MATE) (TC 2.A.66.1) family. MepA subfamily.</text>
</comment>
<name>A0A9D0Z0V6_9FIRM</name>
<evidence type="ECO:0000256" key="5">
    <source>
        <dbReference type="ARBA" id="ARBA00022475"/>
    </source>
</evidence>
<keyword evidence="4" id="KW-0813">Transport</keyword>
<evidence type="ECO:0000256" key="1">
    <source>
        <dbReference type="ARBA" id="ARBA00004651"/>
    </source>
</evidence>
<feature type="transmembrane region" description="Helical" evidence="10">
    <location>
        <begin position="51"/>
        <end position="74"/>
    </location>
</feature>
<dbReference type="GO" id="GO:0042910">
    <property type="term" value="F:xenobiotic transmembrane transporter activity"/>
    <property type="evidence" value="ECO:0007669"/>
    <property type="project" value="InterPro"/>
</dbReference>
<accession>A0A9D0Z0V6</accession>
<dbReference type="GO" id="GO:0015297">
    <property type="term" value="F:antiporter activity"/>
    <property type="evidence" value="ECO:0007669"/>
    <property type="project" value="InterPro"/>
</dbReference>
<dbReference type="InterPro" id="IPR045070">
    <property type="entry name" value="MATE_MepA-like"/>
</dbReference>
<gene>
    <name evidence="11" type="ORF">IAB74_01855</name>
</gene>
<evidence type="ECO:0000256" key="7">
    <source>
        <dbReference type="ARBA" id="ARBA00022989"/>
    </source>
</evidence>
<feature type="transmembrane region" description="Helical" evidence="10">
    <location>
        <begin position="18"/>
        <end position="39"/>
    </location>
</feature>
<dbReference type="Proteomes" id="UP000886796">
    <property type="component" value="Unassembled WGS sequence"/>
</dbReference>
<keyword evidence="6 10" id="KW-0812">Transmembrane</keyword>
<dbReference type="GO" id="GO:0005886">
    <property type="term" value="C:plasma membrane"/>
    <property type="evidence" value="ECO:0007669"/>
    <property type="project" value="UniProtKB-SubCell"/>
</dbReference>
<evidence type="ECO:0000256" key="8">
    <source>
        <dbReference type="ARBA" id="ARBA00023136"/>
    </source>
</evidence>
<comment type="subcellular location">
    <subcellularLocation>
        <location evidence="1">Cell membrane</location>
        <topology evidence="1">Multi-pass membrane protein</topology>
    </subcellularLocation>
</comment>
<feature type="transmembrane region" description="Helical" evidence="10">
    <location>
        <begin position="399"/>
        <end position="420"/>
    </location>
</feature>
<dbReference type="Pfam" id="PF01554">
    <property type="entry name" value="MatE"/>
    <property type="match status" value="2"/>
</dbReference>
<dbReference type="CDD" id="cd13143">
    <property type="entry name" value="MATE_MepA_like"/>
    <property type="match status" value="1"/>
</dbReference>
<evidence type="ECO:0000256" key="4">
    <source>
        <dbReference type="ARBA" id="ARBA00022448"/>
    </source>
</evidence>
<protein>
    <recommendedName>
        <fullName evidence="3">Multidrug export protein MepA</fullName>
    </recommendedName>
</protein>
<dbReference type="PIRSF" id="PIRSF006603">
    <property type="entry name" value="DinF"/>
    <property type="match status" value="1"/>
</dbReference>
<evidence type="ECO:0000256" key="6">
    <source>
        <dbReference type="ARBA" id="ARBA00022692"/>
    </source>
</evidence>
<dbReference type="NCBIfam" id="TIGR00797">
    <property type="entry name" value="matE"/>
    <property type="match status" value="1"/>
</dbReference>